<evidence type="ECO:0000256" key="8">
    <source>
        <dbReference type="SAM" id="MobiDB-lite"/>
    </source>
</evidence>
<dbReference type="EMBL" id="AF451898">
    <property type="protein sequence ID" value="AAN04384.1"/>
    <property type="molecule type" value="Genomic_DNA"/>
</dbReference>
<comment type="similarity">
    <text evidence="1">Belongs to the RNA polymerase beta chain family.</text>
</comment>
<feature type="region of interest" description="Disordered" evidence="8">
    <location>
        <begin position="1086"/>
        <end position="1263"/>
    </location>
</feature>
<dbReference type="PROSITE" id="PS01166">
    <property type="entry name" value="RNA_POL_BETA"/>
    <property type="match status" value="1"/>
</dbReference>
<sequence length="1263" mass="142017">MDFYAKTIVDEYNLKMDKLIIYNCPCYNEYVYEESKRVDGEDVIRLLLKYNKSYAACIQLHCSNNQVIVKHKVLPIMIGSKIDMMIRPNVDFKHQLGAFVLNGGIKILPAFITNNLRCGHVYRPSNEYKWYLNEDVPDDANSTIVHMIQYPPNVAESPVVESGSRRRRKGNSTIAAVNTRVKLVSTKRMTEKRVGVRGYAIKDDCIVADNTDEEIFALINRLSPVNAITDNAHTVTPEDYIDFFECSINNYPELDDLCNKTIITPTSIFETAIKKWSTLPQNSSKLGTLVSGNLFYTLSSKTVSYIKNDEFKTAYLSVEGHRVSMIDKLISTVKRHINHGVKNSNALKLPRDSSNFICPLNVKEMKNAGETMALAQFVMIAPAVSLERIVDFLNDHHSPEAELRVVIEGWLTNYRIRPCDVIEMKRAMIVVTMVYEDRYLVVYHVGHLPVKYSPKYRMFVGVHEAMNTYRDAFEGYTSFAAYTTFAMNFHRALLHMPPAKATVSINNIKGSCSTLTSRSDLHAFIHSIGFTNSAVMTTNIGMLTDCDDDRENERQLGEEFECVSFNDSSKFMLAIKAAATKFTHLAEIQPECKEYYMEAPETVHEFFKDYNRLKRENLAITDGRADLLDPCMVGAKTFEEEGQCYRDLFVHDADEHFECIQRQLSTIKMQDYNVLPVPPGSTSKRDESRYEECMQMNLDTYSNTNRMLLYTALCNLNCDSVEDGIIIDENFHRNSPLKLFSVTLLLRVYAHTDDKSTFSHKAMSLKPNGTYKYIPINKKFDGVIVFGVLITDHQVRIQRRRSVYIHKSFIKNTFRYLITMSDPLRKSKTIDSFFQINNTNQKSMISIHYHYTERLGVGTKLANLHGQKGIVSSVKDLSQYQFWTASGKMVHPQILFSKQSLVGRTTSSQTLSMLNSPDLAVNGDGEICAPLAFFVHQIEANAKCKQMFPKNDLMTAENGFVANGLIATMNLMSKQYPLNESINENAFVLDLIKLGHVHLNLSPDLKAVQGGGGGDGSSVSVDSSSSSGSSSNSGSNVDGSGVTKGEVKGRDEEGAFALIEKCKKTKSKGAALFGKDKCKKLKDGHKECKTTKDAKKDVVRSNSTGSIKRKLEDDHQHKPKRSKSNEAPVDLDSDSEYESILRFTDDDDNSSDLDSELDRGGSGSEIDESDVTKCEPKSEIKTEKDIKSEVEDADYNEQQHYSDDNASVKSEECDSDVDGNLEKLEAESEASDLEDDMDGDGDGDLDGDGEDEYDDDVNVGMDD</sequence>
<dbReference type="Pfam" id="PF00562">
    <property type="entry name" value="RNA_pol_Rpb2_6"/>
    <property type="match status" value="1"/>
</dbReference>
<keyword evidence="5" id="KW-0548">Nucleotidyltransferase</keyword>
<feature type="compositionally biased region" description="Acidic residues" evidence="8">
    <location>
        <begin position="1145"/>
        <end position="1155"/>
    </location>
</feature>
<dbReference type="GO" id="GO:0000428">
    <property type="term" value="C:DNA-directed RNA polymerase complex"/>
    <property type="evidence" value="ECO:0007669"/>
    <property type="project" value="UniProtKB-KW"/>
</dbReference>
<evidence type="ECO:0000256" key="4">
    <source>
        <dbReference type="ARBA" id="ARBA00022679"/>
    </source>
</evidence>
<dbReference type="InterPro" id="IPR007121">
    <property type="entry name" value="RNA_pol_bsu_CS"/>
</dbReference>
<keyword evidence="3" id="KW-0240">DNA-directed RNA polymerase</keyword>
<keyword evidence="11" id="KW-1185">Reference proteome</keyword>
<gene>
    <name evidence="10" type="primary">orf90</name>
</gene>
<feature type="compositionally biased region" description="Acidic residues" evidence="8">
    <location>
        <begin position="1227"/>
        <end position="1263"/>
    </location>
</feature>
<feature type="compositionally biased region" description="Polar residues" evidence="8">
    <location>
        <begin position="1196"/>
        <end position="1208"/>
    </location>
</feature>
<dbReference type="SUPFAM" id="SSF64484">
    <property type="entry name" value="beta and beta-prime subunits of DNA dependent RNA-polymerase"/>
    <property type="match status" value="2"/>
</dbReference>
<dbReference type="GO" id="GO:0003899">
    <property type="term" value="F:DNA-directed RNA polymerase activity"/>
    <property type="evidence" value="ECO:0007669"/>
    <property type="project" value="UniProtKB-EC"/>
</dbReference>
<evidence type="ECO:0000256" key="1">
    <source>
        <dbReference type="ARBA" id="ARBA00006835"/>
    </source>
</evidence>
<evidence type="ECO:0000256" key="6">
    <source>
        <dbReference type="ARBA" id="ARBA00023163"/>
    </source>
</evidence>
<evidence type="ECO:0000256" key="5">
    <source>
        <dbReference type="ARBA" id="ARBA00022695"/>
    </source>
</evidence>
<keyword evidence="4" id="KW-0808">Transferase</keyword>
<dbReference type="GO" id="GO:0006351">
    <property type="term" value="P:DNA-templated transcription"/>
    <property type="evidence" value="ECO:0007669"/>
    <property type="project" value="InterPro"/>
</dbReference>
<dbReference type="GO" id="GO:0003677">
    <property type="term" value="F:DNA binding"/>
    <property type="evidence" value="ECO:0007669"/>
    <property type="project" value="InterPro"/>
</dbReference>
<reference evidence="10 11" key="1">
    <citation type="journal article" date="2002" name="J. Virol.">
        <title>Analysis of the complete genome sequence of the Hz-1 virus suggests that it is related to members of the Baculoviridae.</title>
        <authorList>
            <person name="Cheng C.H."/>
            <person name="Liu S.M."/>
            <person name="Chow T.Y."/>
            <person name="Hsiao Y.Y."/>
            <person name="Wang D.P."/>
            <person name="Huang J.J."/>
            <person name="Chen H.H."/>
        </authorList>
    </citation>
    <scope>NUCLEOTIDE SEQUENCE [LARGE SCALE GENOMIC DNA]</scope>
</reference>
<evidence type="ECO:0000256" key="3">
    <source>
        <dbReference type="ARBA" id="ARBA00022478"/>
    </source>
</evidence>
<dbReference type="Gene3D" id="2.40.270.10">
    <property type="entry name" value="DNA-directed RNA polymerase, subunit 2, domain 6"/>
    <property type="match status" value="1"/>
</dbReference>
<evidence type="ECO:0000256" key="2">
    <source>
        <dbReference type="ARBA" id="ARBA00012418"/>
    </source>
</evidence>
<dbReference type="KEGG" id="vg:955149"/>
<dbReference type="InterPro" id="IPR007120">
    <property type="entry name" value="DNA-dir_RNAP_su2_dom"/>
</dbReference>
<organism evidence="10 11">
    <name type="scientific">Heliothis zea nudivirus 1</name>
    <dbReference type="NCBI Taxonomy" id="3116536"/>
    <lineage>
        <taxon>Viruses</taxon>
        <taxon>Viruses incertae sedis</taxon>
        <taxon>Naldaviricetes</taxon>
        <taxon>Lefavirales</taxon>
        <taxon>Nudiviridae</taxon>
        <taxon>Betanudivirus</taxon>
        <taxon>Betanudivirus hezeae</taxon>
    </lineage>
</organism>
<evidence type="ECO:0000313" key="11">
    <source>
        <dbReference type="Proteomes" id="UP000232784"/>
    </source>
</evidence>
<keyword evidence="6" id="KW-0804">Transcription</keyword>
<accession>Q8JKM3</accession>
<proteinExistence type="inferred from homology"/>
<feature type="compositionally biased region" description="Basic and acidic residues" evidence="8">
    <location>
        <begin position="1086"/>
        <end position="1099"/>
    </location>
</feature>
<name>Q8JKM3_9VIRU</name>
<dbReference type="InterPro" id="IPR037033">
    <property type="entry name" value="DNA-dir_RNAP_su2_hyb_sf"/>
</dbReference>
<feature type="compositionally biased region" description="Low complexity" evidence="8">
    <location>
        <begin position="1017"/>
        <end position="1041"/>
    </location>
</feature>
<comment type="catalytic activity">
    <reaction evidence="7">
        <text>RNA(n) + a ribonucleoside 5'-triphosphate = RNA(n+1) + diphosphate</text>
        <dbReference type="Rhea" id="RHEA:21248"/>
        <dbReference type="Rhea" id="RHEA-COMP:14527"/>
        <dbReference type="Rhea" id="RHEA-COMP:17342"/>
        <dbReference type="ChEBI" id="CHEBI:33019"/>
        <dbReference type="ChEBI" id="CHEBI:61557"/>
        <dbReference type="ChEBI" id="CHEBI:140395"/>
        <dbReference type="EC" id="2.7.7.6"/>
    </reaction>
</comment>
<protein>
    <recommendedName>
        <fullName evidence="2">DNA-directed RNA polymerase</fullName>
        <ecNumber evidence="2">2.7.7.6</ecNumber>
    </recommendedName>
</protein>
<evidence type="ECO:0000256" key="7">
    <source>
        <dbReference type="ARBA" id="ARBA00048552"/>
    </source>
</evidence>
<dbReference type="Proteomes" id="UP000232784">
    <property type="component" value="Segment"/>
</dbReference>
<dbReference type="EC" id="2.7.7.6" evidence="2"/>
<feature type="compositionally biased region" description="Basic and acidic residues" evidence="8">
    <location>
        <begin position="1170"/>
        <end position="1190"/>
    </location>
</feature>
<feature type="region of interest" description="Disordered" evidence="8">
    <location>
        <begin position="1008"/>
        <end position="1048"/>
    </location>
</feature>
<evidence type="ECO:0000313" key="10">
    <source>
        <dbReference type="EMBL" id="AAN04384.1"/>
    </source>
</evidence>
<evidence type="ECO:0000259" key="9">
    <source>
        <dbReference type="Pfam" id="PF00562"/>
    </source>
</evidence>
<feature type="domain" description="DNA-directed RNA polymerase subunit 2 hybrid-binding" evidence="9">
    <location>
        <begin position="721"/>
        <end position="922"/>
    </location>
</feature>